<reference evidence="2 3" key="1">
    <citation type="submission" date="2018-07" db="EMBL/GenBank/DDBJ databases">
        <title>Genomic Encyclopedia of Type Strains, Phase IV (KMG-IV): sequencing the most valuable type-strain genomes for metagenomic binning, comparative biology and taxonomic classification.</title>
        <authorList>
            <person name="Goeker M."/>
        </authorList>
    </citation>
    <scope>NUCLEOTIDE SEQUENCE [LARGE SCALE GENOMIC DNA]</scope>
    <source>
        <strain evidence="2 3">DSM 21352</strain>
    </source>
</reference>
<accession>A0A370FQ19</accession>
<organism evidence="2 3">
    <name type="scientific">Pseudacidovorax intermedius</name>
    <dbReference type="NCBI Taxonomy" id="433924"/>
    <lineage>
        <taxon>Bacteria</taxon>
        <taxon>Pseudomonadati</taxon>
        <taxon>Pseudomonadota</taxon>
        <taxon>Betaproteobacteria</taxon>
        <taxon>Burkholderiales</taxon>
        <taxon>Comamonadaceae</taxon>
        <taxon>Pseudacidovorax</taxon>
    </lineage>
</organism>
<dbReference type="OrthoDB" id="8858896at2"/>
<dbReference type="Proteomes" id="UP000255265">
    <property type="component" value="Unassembled WGS sequence"/>
</dbReference>
<evidence type="ECO:0000313" key="2">
    <source>
        <dbReference type="EMBL" id="RDI28449.1"/>
    </source>
</evidence>
<dbReference type="EMBL" id="QQAV01000001">
    <property type="protein sequence ID" value="RDI28449.1"/>
    <property type="molecule type" value="Genomic_DNA"/>
</dbReference>
<evidence type="ECO:0008006" key="4">
    <source>
        <dbReference type="Google" id="ProtNLM"/>
    </source>
</evidence>
<sequence>MTVAFRLRAVAACLLAAASCLLVAGCMDGYPTEDVMALDAMGPAEHVQALNRRLGEGGGSPMRVAMSADCRLQWQGAAEPASLALPAISVRFDTDPDTGRYLVLVAEQAGQPPRTAFEVRDWVAAVAFRSHLQQLQHLCMAQADA</sequence>
<evidence type="ECO:0000256" key="1">
    <source>
        <dbReference type="SAM" id="SignalP"/>
    </source>
</evidence>
<feature type="chain" id="PRO_5016653855" description="Lipoprotein" evidence="1">
    <location>
        <begin position="25"/>
        <end position="145"/>
    </location>
</feature>
<proteinExistence type="predicted"/>
<dbReference type="AlphaFoldDB" id="A0A370FQ19"/>
<keyword evidence="3" id="KW-1185">Reference proteome</keyword>
<comment type="caution">
    <text evidence="2">The sequence shown here is derived from an EMBL/GenBank/DDBJ whole genome shotgun (WGS) entry which is preliminary data.</text>
</comment>
<evidence type="ECO:0000313" key="3">
    <source>
        <dbReference type="Proteomes" id="UP000255265"/>
    </source>
</evidence>
<keyword evidence="1" id="KW-0732">Signal</keyword>
<dbReference type="RefSeq" id="WP_114801394.1">
    <property type="nucleotide sequence ID" value="NZ_QQAV01000001.1"/>
</dbReference>
<dbReference type="PROSITE" id="PS51257">
    <property type="entry name" value="PROKAR_LIPOPROTEIN"/>
    <property type="match status" value="1"/>
</dbReference>
<protein>
    <recommendedName>
        <fullName evidence="4">Lipoprotein</fullName>
    </recommendedName>
</protein>
<feature type="signal peptide" evidence="1">
    <location>
        <begin position="1"/>
        <end position="24"/>
    </location>
</feature>
<name>A0A370FQ19_9BURK</name>
<gene>
    <name evidence="2" type="ORF">DFR41_101202</name>
</gene>